<accession>A0A563VM59</accession>
<feature type="transmembrane region" description="Helical" evidence="6">
    <location>
        <begin position="40"/>
        <end position="57"/>
    </location>
</feature>
<dbReference type="EMBL" id="CAACVJ010000058">
    <property type="protein sequence ID" value="VEP12501.1"/>
    <property type="molecule type" value="Genomic_DNA"/>
</dbReference>
<sequence>MTNSQNIVRGAFFIVASELSFALSAAIIKSVSASLPNESIVFFRNLFGLIILTPLLIKNSPKILQTDRLYLHLIRSGFGMVAMYCFFYALAYLPLGDSMLIKSTIPLIIPFISAIWLQENITYRVVLAGALGFIGVFLILEPTVDTNWASLVALTSSLMAAMAFVTVRKLSATEPPLRTVSYFAIVGITISAIPLIWTWQTPTISQCFLLMVVGLTTTIGQLLLTRGYQNAPASSVGIFTYTSVPFGTFLGWLIWSELLDKNSYIGAVLIVLAGTIVLRTKVISNQSDN</sequence>
<dbReference type="SUPFAM" id="SSF103481">
    <property type="entry name" value="Multidrug resistance efflux transporter EmrE"/>
    <property type="match status" value="2"/>
</dbReference>
<evidence type="ECO:0000259" key="7">
    <source>
        <dbReference type="Pfam" id="PF00892"/>
    </source>
</evidence>
<dbReference type="RefSeq" id="WP_144870454.1">
    <property type="nucleotide sequence ID" value="NZ_LR213901.1"/>
</dbReference>
<keyword evidence="3 6" id="KW-0812">Transmembrane</keyword>
<feature type="domain" description="EamA" evidence="7">
    <location>
        <begin position="148"/>
        <end position="277"/>
    </location>
</feature>
<feature type="transmembrane region" description="Helical" evidence="6">
    <location>
        <begin position="99"/>
        <end position="117"/>
    </location>
</feature>
<keyword evidence="9" id="KW-1185">Reference proteome</keyword>
<keyword evidence="5 6" id="KW-0472">Membrane</keyword>
<evidence type="ECO:0000256" key="6">
    <source>
        <dbReference type="SAM" id="Phobius"/>
    </source>
</evidence>
<feature type="domain" description="EamA" evidence="7">
    <location>
        <begin position="9"/>
        <end position="140"/>
    </location>
</feature>
<feature type="transmembrane region" description="Helical" evidence="6">
    <location>
        <begin position="146"/>
        <end position="167"/>
    </location>
</feature>
<dbReference type="Proteomes" id="UP000320055">
    <property type="component" value="Unassembled WGS sequence"/>
</dbReference>
<reference evidence="8 9" key="1">
    <citation type="submission" date="2019-01" db="EMBL/GenBank/DDBJ databases">
        <authorList>
            <person name="Brito A."/>
        </authorList>
    </citation>
    <scope>NUCLEOTIDE SEQUENCE [LARGE SCALE GENOMIC DNA]</scope>
    <source>
        <strain evidence="8">1</strain>
    </source>
</reference>
<keyword evidence="4 6" id="KW-1133">Transmembrane helix</keyword>
<proteinExistence type="inferred from homology"/>
<dbReference type="AlphaFoldDB" id="A0A563VM59"/>
<evidence type="ECO:0000256" key="3">
    <source>
        <dbReference type="ARBA" id="ARBA00022692"/>
    </source>
</evidence>
<dbReference type="Pfam" id="PF00892">
    <property type="entry name" value="EamA"/>
    <property type="match status" value="2"/>
</dbReference>
<gene>
    <name evidence="8" type="ORF">H1P_1500001</name>
</gene>
<feature type="transmembrane region" description="Helical" evidence="6">
    <location>
        <begin position="236"/>
        <end position="255"/>
    </location>
</feature>
<evidence type="ECO:0000256" key="2">
    <source>
        <dbReference type="ARBA" id="ARBA00007362"/>
    </source>
</evidence>
<feature type="transmembrane region" description="Helical" evidence="6">
    <location>
        <begin position="122"/>
        <end position="140"/>
    </location>
</feature>
<dbReference type="GO" id="GO:0016020">
    <property type="term" value="C:membrane"/>
    <property type="evidence" value="ECO:0007669"/>
    <property type="project" value="UniProtKB-SubCell"/>
</dbReference>
<dbReference type="PANTHER" id="PTHR22911:SF6">
    <property type="entry name" value="SOLUTE CARRIER FAMILY 35 MEMBER G1"/>
    <property type="match status" value="1"/>
</dbReference>
<feature type="transmembrane region" description="Helical" evidence="6">
    <location>
        <begin position="203"/>
        <end position="224"/>
    </location>
</feature>
<comment type="subcellular location">
    <subcellularLocation>
        <location evidence="1">Membrane</location>
        <topology evidence="1">Multi-pass membrane protein</topology>
    </subcellularLocation>
</comment>
<feature type="transmembrane region" description="Helical" evidence="6">
    <location>
        <begin position="7"/>
        <end position="28"/>
    </location>
</feature>
<dbReference type="PANTHER" id="PTHR22911">
    <property type="entry name" value="ACYL-MALONYL CONDENSING ENZYME-RELATED"/>
    <property type="match status" value="1"/>
</dbReference>
<evidence type="ECO:0000256" key="5">
    <source>
        <dbReference type="ARBA" id="ARBA00023136"/>
    </source>
</evidence>
<dbReference type="InterPro" id="IPR000620">
    <property type="entry name" value="EamA_dom"/>
</dbReference>
<feature type="transmembrane region" description="Helical" evidence="6">
    <location>
        <begin position="179"/>
        <end position="197"/>
    </location>
</feature>
<comment type="similarity">
    <text evidence="2">Belongs to the EamA transporter family.</text>
</comment>
<protein>
    <submittedName>
        <fullName evidence="8">Permease of the drug/metabolite transporter (DMT) superfamily</fullName>
    </submittedName>
</protein>
<evidence type="ECO:0000313" key="9">
    <source>
        <dbReference type="Proteomes" id="UP000320055"/>
    </source>
</evidence>
<dbReference type="InterPro" id="IPR037185">
    <property type="entry name" value="EmrE-like"/>
</dbReference>
<name>A0A563VM59_9CYAN</name>
<evidence type="ECO:0000313" key="8">
    <source>
        <dbReference type="EMBL" id="VEP12501.1"/>
    </source>
</evidence>
<dbReference type="OrthoDB" id="9813604at2"/>
<evidence type="ECO:0000256" key="1">
    <source>
        <dbReference type="ARBA" id="ARBA00004141"/>
    </source>
</evidence>
<feature type="transmembrane region" description="Helical" evidence="6">
    <location>
        <begin position="261"/>
        <end position="278"/>
    </location>
</feature>
<evidence type="ECO:0000256" key="4">
    <source>
        <dbReference type="ARBA" id="ARBA00022989"/>
    </source>
</evidence>
<organism evidence="8 9">
    <name type="scientific">Hyella patelloides LEGE 07179</name>
    <dbReference type="NCBI Taxonomy" id="945734"/>
    <lineage>
        <taxon>Bacteria</taxon>
        <taxon>Bacillati</taxon>
        <taxon>Cyanobacteriota</taxon>
        <taxon>Cyanophyceae</taxon>
        <taxon>Pleurocapsales</taxon>
        <taxon>Hyellaceae</taxon>
        <taxon>Hyella</taxon>
    </lineage>
</organism>
<feature type="transmembrane region" description="Helical" evidence="6">
    <location>
        <begin position="69"/>
        <end position="93"/>
    </location>
</feature>